<proteinExistence type="predicted"/>
<dbReference type="InterPro" id="IPR021953">
    <property type="entry name" value="DUF3570"/>
</dbReference>
<protein>
    <recommendedName>
        <fullName evidence="4">DUF3570 domain-containing protein</fullName>
    </recommendedName>
</protein>
<organism evidence="2 3">
    <name type="scientific">Colwellia psychrerythraea</name>
    <name type="common">Vibrio psychroerythus</name>
    <dbReference type="NCBI Taxonomy" id="28229"/>
    <lineage>
        <taxon>Bacteria</taxon>
        <taxon>Pseudomonadati</taxon>
        <taxon>Pseudomonadota</taxon>
        <taxon>Gammaproteobacteria</taxon>
        <taxon>Alteromonadales</taxon>
        <taxon>Colwelliaceae</taxon>
        <taxon>Colwellia</taxon>
    </lineage>
</organism>
<accession>A0A099KW99</accession>
<evidence type="ECO:0000313" key="2">
    <source>
        <dbReference type="EMBL" id="KGJ94861.1"/>
    </source>
</evidence>
<dbReference type="Proteomes" id="UP000029868">
    <property type="component" value="Unassembled WGS sequence"/>
</dbReference>
<dbReference type="AlphaFoldDB" id="A0A099KW99"/>
<dbReference type="Pfam" id="PF12094">
    <property type="entry name" value="DUF3570"/>
    <property type="match status" value="1"/>
</dbReference>
<keyword evidence="1" id="KW-0732">Signal</keyword>
<feature type="signal peptide" evidence="1">
    <location>
        <begin position="1"/>
        <end position="27"/>
    </location>
</feature>
<evidence type="ECO:0008006" key="4">
    <source>
        <dbReference type="Google" id="ProtNLM"/>
    </source>
</evidence>
<name>A0A099KW99_COLPS</name>
<gene>
    <name evidence="2" type="ORF">GAB14E_2095</name>
</gene>
<evidence type="ECO:0000313" key="3">
    <source>
        <dbReference type="Proteomes" id="UP000029868"/>
    </source>
</evidence>
<dbReference type="EMBL" id="JQEC01000016">
    <property type="protein sequence ID" value="KGJ94861.1"/>
    <property type="molecule type" value="Genomic_DNA"/>
</dbReference>
<evidence type="ECO:0000256" key="1">
    <source>
        <dbReference type="SAM" id="SignalP"/>
    </source>
</evidence>
<feature type="chain" id="PRO_5001957392" description="DUF3570 domain-containing protein" evidence="1">
    <location>
        <begin position="28"/>
        <end position="437"/>
    </location>
</feature>
<dbReference type="PATRIC" id="fig|28229.3.peg.1711"/>
<comment type="caution">
    <text evidence="2">The sequence shown here is derived from an EMBL/GenBank/DDBJ whole genome shotgun (WGS) entry which is preliminary data.</text>
</comment>
<reference evidence="2 3" key="1">
    <citation type="submission" date="2014-08" db="EMBL/GenBank/DDBJ databases">
        <title>Genomic and Phenotypic Diversity of Colwellia psychrerythraea strains from Disparate Marine Basins.</title>
        <authorList>
            <person name="Techtmann S.M."/>
            <person name="Stelling S.C."/>
            <person name="Utturkar S.M."/>
            <person name="Alshibli N."/>
            <person name="Harris A."/>
            <person name="Brown S.D."/>
            <person name="Hazen T.C."/>
        </authorList>
    </citation>
    <scope>NUCLEOTIDE SEQUENCE [LARGE SCALE GENOMIC DNA]</scope>
    <source>
        <strain evidence="2 3">GAB14E</strain>
    </source>
</reference>
<dbReference type="RefSeq" id="WP_033081773.1">
    <property type="nucleotide sequence ID" value="NZ_JQEC01000016.1"/>
</dbReference>
<sequence>MKASRKHLKLLVITSVATATLPLTSLAEDKVAIQIQQYKENDDRIKVLDGKLSIEHDFGPNHTLSGEYDWDSISGASPTWDSTTGASSETASDAFTGASACVPEEGENYYNYCRNTRLINGVVGDGDTSLDNFVYKNVPLKDHRDSLAFLYTYRTPTMRNELSIGASYSKENDFKNTGLSVEYLMYTDRSKNRSITAGVSYMKNEVYDYLGEKDEHGEYSLGSQWNDFDLINGQVGITQVFDANTIAKFSAYYMYEDGHLSNPYFNVVRRINVIDSSSDEYTSADIYPKYYLARDSRPEQRKAGGISIQTAKSLNENTTWHTSYRFYQDSWGVQSHTLESKSYHNITDNVRFSPVLRLYTQNAANFFKAHDAVDNIFSETGYATADDRLGNFNAWTGQLGLEYLESNKLTWNIVLGYQDQSTGLTFAWVNFGAQYRY</sequence>